<evidence type="ECO:0000313" key="4">
    <source>
        <dbReference type="EMBL" id="CAH3031401.1"/>
    </source>
</evidence>
<gene>
    <name evidence="4" type="ORF">PMEA_00000101</name>
</gene>
<dbReference type="EMBL" id="CALNXJ010000001">
    <property type="protein sequence ID" value="CAH3031401.1"/>
    <property type="molecule type" value="Genomic_DNA"/>
</dbReference>
<dbReference type="InterPro" id="IPR011010">
    <property type="entry name" value="DNA_brk_join_enz"/>
</dbReference>
<feature type="region of interest" description="Disordered" evidence="3">
    <location>
        <begin position="1"/>
        <end position="33"/>
    </location>
</feature>
<keyword evidence="5" id="KW-1185">Reference proteome</keyword>
<accession>A0AAU9VPR2</accession>
<dbReference type="GO" id="GO:0003677">
    <property type="term" value="F:DNA binding"/>
    <property type="evidence" value="ECO:0007669"/>
    <property type="project" value="UniProtKB-KW"/>
</dbReference>
<name>A0AAU9VPR2_9CNID</name>
<proteinExistence type="predicted"/>
<dbReference type="PANTHER" id="PTHR30349:SF41">
    <property type="entry name" value="INTEGRASE_RECOMBINASE PROTEIN MJ0367-RELATED"/>
    <property type="match status" value="1"/>
</dbReference>
<keyword evidence="1" id="KW-0238">DNA-binding</keyword>
<dbReference type="GO" id="GO:0006310">
    <property type="term" value="P:DNA recombination"/>
    <property type="evidence" value="ECO:0007669"/>
    <property type="project" value="UniProtKB-KW"/>
</dbReference>
<feature type="region of interest" description="Disordered" evidence="3">
    <location>
        <begin position="111"/>
        <end position="130"/>
    </location>
</feature>
<dbReference type="GO" id="GO:0015074">
    <property type="term" value="P:DNA integration"/>
    <property type="evidence" value="ECO:0007669"/>
    <property type="project" value="InterPro"/>
</dbReference>
<evidence type="ECO:0000256" key="3">
    <source>
        <dbReference type="SAM" id="MobiDB-lite"/>
    </source>
</evidence>
<evidence type="ECO:0000256" key="2">
    <source>
        <dbReference type="ARBA" id="ARBA00023172"/>
    </source>
</evidence>
<comment type="caution">
    <text evidence="4">The sequence shown here is derived from an EMBL/GenBank/DDBJ whole genome shotgun (WGS) entry which is preliminary data.</text>
</comment>
<dbReference type="InterPro" id="IPR013762">
    <property type="entry name" value="Integrase-like_cat_sf"/>
</dbReference>
<protein>
    <recommendedName>
        <fullName evidence="6">Core-binding (CB) domain-containing protein</fullName>
    </recommendedName>
</protein>
<dbReference type="Gene3D" id="1.10.443.10">
    <property type="entry name" value="Intergrase catalytic core"/>
    <property type="match status" value="1"/>
</dbReference>
<evidence type="ECO:0000313" key="5">
    <source>
        <dbReference type="Proteomes" id="UP001159428"/>
    </source>
</evidence>
<feature type="region of interest" description="Disordered" evidence="3">
    <location>
        <begin position="502"/>
        <end position="522"/>
    </location>
</feature>
<sequence>MARKATSSYGMRKSFEPKPVKNNKSESSEGKKIYTEYHRHRACPIQGCKSVVKRLSNHIRQVHRDIPVGSPFYKKILREARSAKTWKPSEQVKRFLTEEETKIKKCSLAESEDEVEVQTNNTEPSEEEQAIMESAEEAYSSNVEDEINVVSSFRSWLQSADGGRKDKKLSKQHASQLFRILQIIDPSLQFESLFNKTFVRDTFLKQAEAKYTADTVKAYLLSLRHFCSYVVAEKPESVAVDPALVQQIQEKARLWSMSYRKDSKRRYLEKMDNDLSNLVTPEMVNEYERSEAARSAVDLLEQLSGAHSLQVNQSMYTLVRDFILLEITIVNAHRSGVLANMTLEEYKAAKRVDDSMVISVKDHKTEDTHGPARVVLSLSLFSYLRLYVSEMRSQMEDSTSEEYGSNKRSVFLSWNGSKLESGQISTAINAAWRKGGMEGHVTSTIFRKSAFTKVHTRHKGMKSDLADLMAHKEGTAERFYRLKKKEKACVQAASSLPTIMRSAEPKKGVEDTLPTATTSHDV</sequence>
<dbReference type="Proteomes" id="UP001159428">
    <property type="component" value="Unassembled WGS sequence"/>
</dbReference>
<evidence type="ECO:0000256" key="1">
    <source>
        <dbReference type="ARBA" id="ARBA00023125"/>
    </source>
</evidence>
<dbReference type="SUPFAM" id="SSF56349">
    <property type="entry name" value="DNA breaking-rejoining enzymes"/>
    <property type="match status" value="1"/>
</dbReference>
<dbReference type="PANTHER" id="PTHR30349">
    <property type="entry name" value="PHAGE INTEGRASE-RELATED"/>
    <property type="match status" value="1"/>
</dbReference>
<dbReference type="AlphaFoldDB" id="A0AAU9VPR2"/>
<keyword evidence="2" id="KW-0233">DNA recombination</keyword>
<reference evidence="4 5" key="1">
    <citation type="submission" date="2022-05" db="EMBL/GenBank/DDBJ databases">
        <authorList>
            <consortium name="Genoscope - CEA"/>
            <person name="William W."/>
        </authorList>
    </citation>
    <scope>NUCLEOTIDE SEQUENCE [LARGE SCALE GENOMIC DNA]</scope>
</reference>
<feature type="compositionally biased region" description="Basic and acidic residues" evidence="3">
    <location>
        <begin position="13"/>
        <end position="33"/>
    </location>
</feature>
<dbReference type="InterPro" id="IPR050090">
    <property type="entry name" value="Tyrosine_recombinase_XerCD"/>
</dbReference>
<organism evidence="4 5">
    <name type="scientific">Pocillopora meandrina</name>
    <dbReference type="NCBI Taxonomy" id="46732"/>
    <lineage>
        <taxon>Eukaryota</taxon>
        <taxon>Metazoa</taxon>
        <taxon>Cnidaria</taxon>
        <taxon>Anthozoa</taxon>
        <taxon>Hexacorallia</taxon>
        <taxon>Scleractinia</taxon>
        <taxon>Astrocoeniina</taxon>
        <taxon>Pocilloporidae</taxon>
        <taxon>Pocillopora</taxon>
    </lineage>
</organism>
<evidence type="ECO:0008006" key="6">
    <source>
        <dbReference type="Google" id="ProtNLM"/>
    </source>
</evidence>